<reference evidence="1 2" key="1">
    <citation type="submission" date="2022-11" db="EMBL/GenBank/DDBJ databases">
        <title>Minimal conservation of predation-associated metabolite biosynthetic gene clusters underscores biosynthetic potential of Myxococcota including descriptions for ten novel species: Archangium lansinium sp. nov., Myxococcus landrumus sp. nov., Nannocystis bai.</title>
        <authorList>
            <person name="Ahearne A."/>
            <person name="Stevens C."/>
            <person name="Dowd S."/>
        </authorList>
    </citation>
    <scope>NUCLEOTIDE SEQUENCE [LARGE SCALE GENOMIC DNA]</scope>
    <source>
        <strain evidence="1 2">NCWAL01</strain>
    </source>
</reference>
<name>A0ABT5DHX1_9BACT</name>
<evidence type="ECO:0000313" key="1">
    <source>
        <dbReference type="EMBL" id="MDC0711961.1"/>
    </source>
</evidence>
<evidence type="ECO:0000313" key="2">
    <source>
        <dbReference type="Proteomes" id="UP001221838"/>
    </source>
</evidence>
<dbReference type="EMBL" id="JAQNDM010000002">
    <property type="protein sequence ID" value="MDC0711961.1"/>
    <property type="molecule type" value="Genomic_DNA"/>
</dbReference>
<dbReference type="InterPro" id="IPR025455">
    <property type="entry name" value="DUF4276"/>
</dbReference>
<keyword evidence="2" id="KW-1185">Reference proteome</keyword>
<organism evidence="1 2">
    <name type="scientific">Stigmatella ashevillensis</name>
    <dbReference type="NCBI Taxonomy" id="2995309"/>
    <lineage>
        <taxon>Bacteria</taxon>
        <taxon>Pseudomonadati</taxon>
        <taxon>Myxococcota</taxon>
        <taxon>Myxococcia</taxon>
        <taxon>Myxococcales</taxon>
        <taxon>Cystobacterineae</taxon>
        <taxon>Archangiaceae</taxon>
        <taxon>Stigmatella</taxon>
    </lineage>
</organism>
<protein>
    <submittedName>
        <fullName evidence="1">DUF4276 family protein</fullName>
    </submittedName>
</protein>
<proteinExistence type="predicted"/>
<accession>A0ABT5DHX1</accession>
<dbReference type="Proteomes" id="UP001221838">
    <property type="component" value="Unassembled WGS sequence"/>
</dbReference>
<comment type="caution">
    <text evidence="1">The sequence shown here is derived from an EMBL/GenBank/DDBJ whole genome shotgun (WGS) entry which is preliminary data.</text>
</comment>
<dbReference type="RefSeq" id="WP_272141987.1">
    <property type="nucleotide sequence ID" value="NZ_JAQNDM010000002.1"/>
</dbReference>
<gene>
    <name evidence="1" type="ORF">POL68_26070</name>
</gene>
<dbReference type="Pfam" id="PF14103">
    <property type="entry name" value="DUF4276"/>
    <property type="match status" value="1"/>
</dbReference>
<sequence>MFRVVVYAEGAGELAGSKNFQRAPGAALTEEELGSAHLLVRRCLEKVRDLDASGIRFEEPLRTGRGKLARGSILHSPATLRPLLLWADPARQPDLAVVLVDADGDDARQGLLDSSLQGIPVESVVGVAIQEFETWLLADPNALEEVLRQPVTAPKPPEKLSKRQSKELLHQWCEQHARSRDAADLRRDLARQCDLDTLTRQCTAFAQFLHKLGTRRA</sequence>